<reference evidence="3" key="1">
    <citation type="submission" date="2018-05" db="EMBL/GenBank/DDBJ databases">
        <authorList>
            <person name="Lanie J.A."/>
            <person name="Ng W.-L."/>
            <person name="Kazmierczak K.M."/>
            <person name="Andrzejewski T.M."/>
            <person name="Davidsen T.M."/>
            <person name="Wayne K.J."/>
            <person name="Tettelin H."/>
            <person name="Glass J.I."/>
            <person name="Rusch D."/>
            <person name="Podicherti R."/>
            <person name="Tsui H.-C.T."/>
            <person name="Winkler M.E."/>
        </authorList>
    </citation>
    <scope>NUCLEOTIDE SEQUENCE</scope>
</reference>
<feature type="transmembrane region" description="Helical" evidence="1">
    <location>
        <begin position="102"/>
        <end position="120"/>
    </location>
</feature>
<dbReference type="InterPro" id="IPR028098">
    <property type="entry name" value="Glyco_trans_4-like_N"/>
</dbReference>
<dbReference type="EMBL" id="UINC01111509">
    <property type="protein sequence ID" value="SVC79785.1"/>
    <property type="molecule type" value="Genomic_DNA"/>
</dbReference>
<keyword evidence="1" id="KW-1133">Transmembrane helix</keyword>
<accession>A0A382Q4C0</accession>
<evidence type="ECO:0000259" key="2">
    <source>
        <dbReference type="Pfam" id="PF13477"/>
    </source>
</evidence>
<name>A0A382Q4C0_9ZZZZ</name>
<feature type="non-terminal residue" evidence="3">
    <location>
        <position position="190"/>
    </location>
</feature>
<evidence type="ECO:0000256" key="1">
    <source>
        <dbReference type="SAM" id="Phobius"/>
    </source>
</evidence>
<sequence>MKKIIFIVSEDWYFVSHRLHLATTAINNGYEVTLLSRVSKHQEFIGSLGIKTINWPLERRSLNPLRELISIYHIVHRVRSLKPNLVHAVGIKPIIYTALSKLFFSVDGIVLALGGLGFIFRSSRASAKFIRVFVIPIFRLMLLNSNIRLIIQNRDDGQILENMNIAKKEKIRLIRGAGVSVKDFFPKEVK</sequence>
<feature type="transmembrane region" description="Helical" evidence="1">
    <location>
        <begin position="126"/>
        <end position="144"/>
    </location>
</feature>
<feature type="domain" description="Glycosyltransferase subfamily 4-like N-terminal" evidence="2">
    <location>
        <begin position="3"/>
        <end position="152"/>
    </location>
</feature>
<evidence type="ECO:0000313" key="3">
    <source>
        <dbReference type="EMBL" id="SVC79785.1"/>
    </source>
</evidence>
<organism evidence="3">
    <name type="scientific">marine metagenome</name>
    <dbReference type="NCBI Taxonomy" id="408172"/>
    <lineage>
        <taxon>unclassified sequences</taxon>
        <taxon>metagenomes</taxon>
        <taxon>ecological metagenomes</taxon>
    </lineage>
</organism>
<dbReference type="Pfam" id="PF13477">
    <property type="entry name" value="Glyco_trans_4_2"/>
    <property type="match status" value="1"/>
</dbReference>
<protein>
    <recommendedName>
        <fullName evidence="2">Glycosyltransferase subfamily 4-like N-terminal domain-containing protein</fullName>
    </recommendedName>
</protein>
<proteinExistence type="predicted"/>
<keyword evidence="1" id="KW-0812">Transmembrane</keyword>
<dbReference type="SUPFAM" id="SSF53756">
    <property type="entry name" value="UDP-Glycosyltransferase/glycogen phosphorylase"/>
    <property type="match status" value="1"/>
</dbReference>
<gene>
    <name evidence="3" type="ORF">METZ01_LOCUS332639</name>
</gene>
<dbReference type="AlphaFoldDB" id="A0A382Q4C0"/>
<keyword evidence="1" id="KW-0472">Membrane</keyword>